<protein>
    <submittedName>
        <fullName evidence="2">Uncharacterized protein</fullName>
    </submittedName>
</protein>
<organism evidence="2 3">
    <name type="scientific">Flavobacterium orientale</name>
    <dbReference type="NCBI Taxonomy" id="1756020"/>
    <lineage>
        <taxon>Bacteria</taxon>
        <taxon>Pseudomonadati</taxon>
        <taxon>Bacteroidota</taxon>
        <taxon>Flavobacteriia</taxon>
        <taxon>Flavobacteriales</taxon>
        <taxon>Flavobacteriaceae</taxon>
        <taxon>Flavobacterium</taxon>
    </lineage>
</organism>
<dbReference type="RefSeq" id="WP_188362997.1">
    <property type="nucleotide sequence ID" value="NZ_BMFG01000012.1"/>
</dbReference>
<feature type="compositionally biased region" description="Basic residues" evidence="1">
    <location>
        <begin position="12"/>
        <end position="24"/>
    </location>
</feature>
<evidence type="ECO:0000256" key="1">
    <source>
        <dbReference type="SAM" id="MobiDB-lite"/>
    </source>
</evidence>
<reference evidence="2" key="2">
    <citation type="submission" date="2020-09" db="EMBL/GenBank/DDBJ databases">
        <authorList>
            <person name="Sun Q."/>
            <person name="Zhou Y."/>
        </authorList>
    </citation>
    <scope>NUCLEOTIDE SEQUENCE</scope>
    <source>
        <strain evidence="2">CGMCC 1.12506</strain>
    </source>
</reference>
<sequence>MMDRQWKDYVKRREKKKEKRKKRKEIKRKGECGVDYFGCHEINHSNNNLIEICRYNADL</sequence>
<comment type="caution">
    <text evidence="2">The sequence shown here is derived from an EMBL/GenBank/DDBJ whole genome shotgun (WGS) entry which is preliminary data.</text>
</comment>
<dbReference type="EMBL" id="BMFG01000012">
    <property type="protein sequence ID" value="GGD34666.1"/>
    <property type="molecule type" value="Genomic_DNA"/>
</dbReference>
<dbReference type="AlphaFoldDB" id="A0A916Y8G8"/>
<dbReference type="Proteomes" id="UP000625735">
    <property type="component" value="Unassembled WGS sequence"/>
</dbReference>
<name>A0A916Y8G8_9FLAO</name>
<evidence type="ECO:0000313" key="3">
    <source>
        <dbReference type="Proteomes" id="UP000625735"/>
    </source>
</evidence>
<feature type="region of interest" description="Disordered" evidence="1">
    <location>
        <begin position="1"/>
        <end position="24"/>
    </location>
</feature>
<accession>A0A916Y8G8</accession>
<keyword evidence="3" id="KW-1185">Reference proteome</keyword>
<gene>
    <name evidence="2" type="ORF">GCM10011343_25690</name>
</gene>
<proteinExistence type="predicted"/>
<reference evidence="2" key="1">
    <citation type="journal article" date="2014" name="Int. J. Syst. Evol. Microbiol.">
        <title>Complete genome sequence of Corynebacterium casei LMG S-19264T (=DSM 44701T), isolated from a smear-ripened cheese.</title>
        <authorList>
            <consortium name="US DOE Joint Genome Institute (JGI-PGF)"/>
            <person name="Walter F."/>
            <person name="Albersmeier A."/>
            <person name="Kalinowski J."/>
            <person name="Ruckert C."/>
        </authorList>
    </citation>
    <scope>NUCLEOTIDE SEQUENCE</scope>
    <source>
        <strain evidence="2">CGMCC 1.12506</strain>
    </source>
</reference>
<evidence type="ECO:0000313" key="2">
    <source>
        <dbReference type="EMBL" id="GGD34666.1"/>
    </source>
</evidence>
<feature type="compositionally biased region" description="Basic and acidic residues" evidence="1">
    <location>
        <begin position="1"/>
        <end position="11"/>
    </location>
</feature>